<protein>
    <recommendedName>
        <fullName evidence="5">6-carboxy-5,6,7,8-tetrahydropterin synthase</fullName>
        <ecNumber evidence="4">4.1.2.50</ecNumber>
    </recommendedName>
    <alternativeName>
        <fullName evidence="9">Queuosine biosynthesis protein QueD</fullName>
    </alternativeName>
</protein>
<evidence type="ECO:0000313" key="11">
    <source>
        <dbReference type="EMBL" id="MFC7299556.1"/>
    </source>
</evidence>
<proteinExistence type="inferred from homology"/>
<evidence type="ECO:0000256" key="5">
    <source>
        <dbReference type="ARBA" id="ARBA00018141"/>
    </source>
</evidence>
<evidence type="ECO:0000256" key="8">
    <source>
        <dbReference type="ARBA" id="ARBA00023239"/>
    </source>
</evidence>
<comment type="caution">
    <text evidence="11">The sequence shown here is derived from an EMBL/GenBank/DDBJ whole genome shotgun (WGS) entry which is preliminary data.</text>
</comment>
<evidence type="ECO:0000256" key="1">
    <source>
        <dbReference type="ARBA" id="ARBA00001947"/>
    </source>
</evidence>
<dbReference type="Pfam" id="PF01242">
    <property type="entry name" value="PTPS"/>
    <property type="match status" value="1"/>
</dbReference>
<comment type="similarity">
    <text evidence="3">Belongs to the PTPS family. QueD subfamily.</text>
</comment>
<dbReference type="InterPro" id="IPR038418">
    <property type="entry name" value="6-PTP_synth/QueD_sf"/>
</dbReference>
<name>A0ABW2J840_9BURK</name>
<dbReference type="RefSeq" id="WP_382235669.1">
    <property type="nucleotide sequence ID" value="NZ_JBHTCC010000003.1"/>
</dbReference>
<comment type="cofactor">
    <cofactor evidence="1">
        <name>Zn(2+)</name>
        <dbReference type="ChEBI" id="CHEBI:29105"/>
    </cofactor>
</comment>
<evidence type="ECO:0000256" key="2">
    <source>
        <dbReference type="ARBA" id="ARBA00005061"/>
    </source>
</evidence>
<keyword evidence="6" id="KW-0479">Metal-binding</keyword>
<reference evidence="12" key="1">
    <citation type="journal article" date="2019" name="Int. J. Syst. Evol. Microbiol.">
        <title>The Global Catalogue of Microorganisms (GCM) 10K type strain sequencing project: providing services to taxonomists for standard genome sequencing and annotation.</title>
        <authorList>
            <consortium name="The Broad Institute Genomics Platform"/>
            <consortium name="The Broad Institute Genome Sequencing Center for Infectious Disease"/>
            <person name="Wu L."/>
            <person name="Ma J."/>
        </authorList>
    </citation>
    <scope>NUCLEOTIDE SEQUENCE [LARGE SCALE GENOMIC DNA]</scope>
    <source>
        <strain evidence="12">CCUG 36956</strain>
    </source>
</reference>
<keyword evidence="8" id="KW-0456">Lyase</keyword>
<comment type="pathway">
    <text evidence="2">Purine metabolism; 7-cyano-7-deazaguanine biosynthesis.</text>
</comment>
<dbReference type="PANTHER" id="PTHR12589">
    <property type="entry name" value="PYRUVOYL TETRAHYDROBIOPTERIN SYNTHASE"/>
    <property type="match status" value="1"/>
</dbReference>
<evidence type="ECO:0000256" key="6">
    <source>
        <dbReference type="ARBA" id="ARBA00022723"/>
    </source>
</evidence>
<evidence type="ECO:0000256" key="9">
    <source>
        <dbReference type="ARBA" id="ARBA00031449"/>
    </source>
</evidence>
<evidence type="ECO:0000256" key="3">
    <source>
        <dbReference type="ARBA" id="ARBA00008900"/>
    </source>
</evidence>
<dbReference type="InterPro" id="IPR007115">
    <property type="entry name" value="6-PTP_synth/QueD"/>
</dbReference>
<organism evidence="11 12">
    <name type="scientific">Herminiimonas aquatilis</name>
    <dbReference type="NCBI Taxonomy" id="345342"/>
    <lineage>
        <taxon>Bacteria</taxon>
        <taxon>Pseudomonadati</taxon>
        <taxon>Pseudomonadota</taxon>
        <taxon>Betaproteobacteria</taxon>
        <taxon>Burkholderiales</taxon>
        <taxon>Oxalobacteraceae</taxon>
        <taxon>Herminiimonas</taxon>
    </lineage>
</organism>
<sequence length="191" mass="21436">MLIRKLFSFEGAHVVRNCTSQRCARSIHGHSYKVEIFLECHQLDRGQMVYDFGLLKGDVRELIDAFDHTLVFWQEDDADYIEQCKQHSLRWIGLPVSPSAEQLSRVFFGLIDTLLQQTEMHNGEGNVVLQSVIVHETATGYAQCFREDAGNPQMGLIVPSAITYSHQIINEASGGALTRLSALPSLSREAT</sequence>
<gene>
    <name evidence="11" type="ORF">ACFQO0_14020</name>
</gene>
<dbReference type="EMBL" id="JBHTCC010000003">
    <property type="protein sequence ID" value="MFC7299556.1"/>
    <property type="molecule type" value="Genomic_DNA"/>
</dbReference>
<keyword evidence="7" id="KW-0862">Zinc</keyword>
<evidence type="ECO:0000256" key="7">
    <source>
        <dbReference type="ARBA" id="ARBA00022833"/>
    </source>
</evidence>
<evidence type="ECO:0000313" key="12">
    <source>
        <dbReference type="Proteomes" id="UP001596379"/>
    </source>
</evidence>
<evidence type="ECO:0000256" key="10">
    <source>
        <dbReference type="ARBA" id="ARBA00048807"/>
    </source>
</evidence>
<accession>A0ABW2J840</accession>
<comment type="catalytic activity">
    <reaction evidence="10">
        <text>7,8-dihydroneopterin 3'-triphosphate + H2O = 6-carboxy-5,6,7,8-tetrahydropterin + triphosphate + acetaldehyde + 2 H(+)</text>
        <dbReference type="Rhea" id="RHEA:27966"/>
        <dbReference type="ChEBI" id="CHEBI:15343"/>
        <dbReference type="ChEBI" id="CHEBI:15377"/>
        <dbReference type="ChEBI" id="CHEBI:15378"/>
        <dbReference type="ChEBI" id="CHEBI:18036"/>
        <dbReference type="ChEBI" id="CHEBI:58462"/>
        <dbReference type="ChEBI" id="CHEBI:61032"/>
        <dbReference type="EC" id="4.1.2.50"/>
    </reaction>
</comment>
<dbReference type="SUPFAM" id="SSF55620">
    <property type="entry name" value="Tetrahydrobiopterin biosynthesis enzymes-like"/>
    <property type="match status" value="1"/>
</dbReference>
<dbReference type="EC" id="4.1.2.50" evidence="4"/>
<keyword evidence="12" id="KW-1185">Reference proteome</keyword>
<dbReference type="Proteomes" id="UP001596379">
    <property type="component" value="Unassembled WGS sequence"/>
</dbReference>
<dbReference type="PANTHER" id="PTHR12589:SF7">
    <property type="entry name" value="6-PYRUVOYL TETRAHYDROBIOPTERIN SYNTHASE"/>
    <property type="match status" value="1"/>
</dbReference>
<dbReference type="Gene3D" id="3.30.479.10">
    <property type="entry name" value="6-pyruvoyl tetrahydropterin synthase/QueD"/>
    <property type="match status" value="1"/>
</dbReference>
<evidence type="ECO:0000256" key="4">
    <source>
        <dbReference type="ARBA" id="ARBA00012982"/>
    </source>
</evidence>